<protein>
    <submittedName>
        <fullName evidence="2">Uncharacterized protein</fullName>
    </submittedName>
</protein>
<organism evidence="2 3">
    <name type="scientific">Lactuca saligna</name>
    <name type="common">Willowleaf lettuce</name>
    <dbReference type="NCBI Taxonomy" id="75948"/>
    <lineage>
        <taxon>Eukaryota</taxon>
        <taxon>Viridiplantae</taxon>
        <taxon>Streptophyta</taxon>
        <taxon>Embryophyta</taxon>
        <taxon>Tracheophyta</taxon>
        <taxon>Spermatophyta</taxon>
        <taxon>Magnoliopsida</taxon>
        <taxon>eudicotyledons</taxon>
        <taxon>Gunneridae</taxon>
        <taxon>Pentapetalae</taxon>
        <taxon>asterids</taxon>
        <taxon>campanulids</taxon>
        <taxon>Asterales</taxon>
        <taxon>Asteraceae</taxon>
        <taxon>Cichorioideae</taxon>
        <taxon>Cichorieae</taxon>
        <taxon>Lactucinae</taxon>
        <taxon>Lactuca</taxon>
    </lineage>
</organism>
<keyword evidence="3" id="KW-1185">Reference proteome</keyword>
<sequence>MLKDIKESVVKPATSSIITIEFHSHKFTQCEAIIHKQLAPLSSISNLLPTDAPPVQTGVQRGERGVGEGSHVKAGGDTSHGEAKIVCKVFPSKIPSNKPTISSAGLVTSTIVTYMSITTLVTKGIVIGSTDQDEALKTKEATNKSIYKGKTIVVQKYKEYVTSPFSWPEKTDFVYTL</sequence>
<accession>A0AA35YPX2</accession>
<proteinExistence type="predicted"/>
<name>A0AA35YPX2_LACSI</name>
<dbReference type="AlphaFoldDB" id="A0AA35YPX2"/>
<gene>
    <name evidence="2" type="ORF">LSALG_LOCUS17962</name>
</gene>
<dbReference type="EMBL" id="OX465079">
    <property type="protein sequence ID" value="CAI9278063.1"/>
    <property type="molecule type" value="Genomic_DNA"/>
</dbReference>
<evidence type="ECO:0000256" key="1">
    <source>
        <dbReference type="SAM" id="MobiDB-lite"/>
    </source>
</evidence>
<evidence type="ECO:0000313" key="2">
    <source>
        <dbReference type="EMBL" id="CAI9278063.1"/>
    </source>
</evidence>
<feature type="region of interest" description="Disordered" evidence="1">
    <location>
        <begin position="53"/>
        <end position="78"/>
    </location>
</feature>
<reference evidence="2" key="1">
    <citation type="submission" date="2023-04" db="EMBL/GenBank/DDBJ databases">
        <authorList>
            <person name="Vijverberg K."/>
            <person name="Xiong W."/>
            <person name="Schranz E."/>
        </authorList>
    </citation>
    <scope>NUCLEOTIDE SEQUENCE</scope>
</reference>
<evidence type="ECO:0000313" key="3">
    <source>
        <dbReference type="Proteomes" id="UP001177003"/>
    </source>
</evidence>
<dbReference type="Proteomes" id="UP001177003">
    <property type="component" value="Chromosome 3"/>
</dbReference>